<dbReference type="AlphaFoldDB" id="A0A7W6NPJ0"/>
<evidence type="ECO:0000313" key="2">
    <source>
        <dbReference type="EMBL" id="MBB4082202.1"/>
    </source>
</evidence>
<dbReference type="RefSeq" id="WP_183203307.1">
    <property type="nucleotide sequence ID" value="NZ_BAAAER010000004.1"/>
</dbReference>
<evidence type="ECO:0000313" key="3">
    <source>
        <dbReference type="Proteomes" id="UP000529946"/>
    </source>
</evidence>
<proteinExistence type="predicted"/>
<gene>
    <name evidence="2" type="ORF">GGR12_001041</name>
</gene>
<feature type="transmembrane region" description="Helical" evidence="1">
    <location>
        <begin position="74"/>
        <end position="93"/>
    </location>
</feature>
<feature type="transmembrane region" description="Helical" evidence="1">
    <location>
        <begin position="18"/>
        <end position="37"/>
    </location>
</feature>
<keyword evidence="1" id="KW-0812">Transmembrane</keyword>
<sequence length="95" mass="10175">MTNVERHDGRQGANIRRILRWGVIAGLLVLPAVAMQFTGEVNWTTLDFLFAGGVLIGAGLLYEVAASRISAPVYRTVVGLAVIALVLAVWAWAVA</sequence>
<dbReference type="Proteomes" id="UP000529946">
    <property type="component" value="Unassembled WGS sequence"/>
</dbReference>
<keyword evidence="1" id="KW-1133">Transmembrane helix</keyword>
<evidence type="ECO:0000256" key="1">
    <source>
        <dbReference type="SAM" id="Phobius"/>
    </source>
</evidence>
<feature type="transmembrane region" description="Helical" evidence="1">
    <location>
        <begin position="43"/>
        <end position="62"/>
    </location>
</feature>
<accession>A0A7W6NPJ0</accession>
<keyword evidence="1" id="KW-0472">Membrane</keyword>
<organism evidence="2 3">
    <name type="scientific">Brevundimonas lenta</name>
    <dbReference type="NCBI Taxonomy" id="424796"/>
    <lineage>
        <taxon>Bacteria</taxon>
        <taxon>Pseudomonadati</taxon>
        <taxon>Pseudomonadota</taxon>
        <taxon>Alphaproteobacteria</taxon>
        <taxon>Caulobacterales</taxon>
        <taxon>Caulobacteraceae</taxon>
        <taxon>Brevundimonas</taxon>
    </lineage>
</organism>
<keyword evidence="3" id="KW-1185">Reference proteome</keyword>
<reference evidence="2 3" key="1">
    <citation type="submission" date="2020-08" db="EMBL/GenBank/DDBJ databases">
        <title>Genomic Encyclopedia of Type Strains, Phase IV (KMG-IV): sequencing the most valuable type-strain genomes for metagenomic binning, comparative biology and taxonomic classification.</title>
        <authorList>
            <person name="Goeker M."/>
        </authorList>
    </citation>
    <scope>NUCLEOTIDE SEQUENCE [LARGE SCALE GENOMIC DNA]</scope>
    <source>
        <strain evidence="2 3">DSM 23960</strain>
    </source>
</reference>
<comment type="caution">
    <text evidence="2">The sequence shown here is derived from an EMBL/GenBank/DDBJ whole genome shotgun (WGS) entry which is preliminary data.</text>
</comment>
<dbReference type="EMBL" id="JACIDM010000001">
    <property type="protein sequence ID" value="MBB4082202.1"/>
    <property type="molecule type" value="Genomic_DNA"/>
</dbReference>
<protein>
    <submittedName>
        <fullName evidence="2">Uncharacterized protein</fullName>
    </submittedName>
</protein>
<name>A0A7W6NPJ0_9CAUL</name>